<reference evidence="5 6" key="2">
    <citation type="journal article" date="2022" name="Mar. Drugs">
        <title>Bioassay-Guided Fractionation Leads to the Detection of Cholic Acid Generated by the Rare Thalassomonas sp.</title>
        <authorList>
            <person name="Pheiffer F."/>
            <person name="Schneider Y.K."/>
            <person name="Hansen E.H."/>
            <person name="Andersen J.H."/>
            <person name="Isaksson J."/>
            <person name="Busche T."/>
            <person name="R C."/>
            <person name="Kalinowski J."/>
            <person name="Zyl L.V."/>
            <person name="Trindade M."/>
        </authorList>
    </citation>
    <scope>NUCLEOTIDE SEQUENCE [LARGE SCALE GENOMIC DNA]</scope>
    <source>
        <strain evidence="5 6">A5K-106</strain>
    </source>
</reference>
<dbReference type="Gene3D" id="1.10.260.40">
    <property type="entry name" value="lambda repressor-like DNA-binding domains"/>
    <property type="match status" value="1"/>
</dbReference>
<keyword evidence="3" id="KW-0804">Transcription</keyword>
<dbReference type="RefSeq" id="WP_044833431.1">
    <property type="nucleotide sequence ID" value="NZ_CP059735.1"/>
</dbReference>
<evidence type="ECO:0000313" key="5">
    <source>
        <dbReference type="EMBL" id="WDD98580.1"/>
    </source>
</evidence>
<dbReference type="EMBL" id="CP059735">
    <property type="protein sequence ID" value="WDD98580.1"/>
    <property type="molecule type" value="Genomic_DNA"/>
</dbReference>
<dbReference type="GO" id="GO:0003700">
    <property type="term" value="F:DNA-binding transcription factor activity"/>
    <property type="evidence" value="ECO:0007669"/>
    <property type="project" value="TreeGrafter"/>
</dbReference>
<dbReference type="SUPFAM" id="SSF53822">
    <property type="entry name" value="Periplasmic binding protein-like I"/>
    <property type="match status" value="1"/>
</dbReference>
<dbReference type="Pfam" id="PF00356">
    <property type="entry name" value="LacI"/>
    <property type="match status" value="1"/>
</dbReference>
<dbReference type="InterPro" id="IPR028082">
    <property type="entry name" value="Peripla_BP_I"/>
</dbReference>
<feature type="domain" description="HTH lacI-type" evidence="4">
    <location>
        <begin position="7"/>
        <end position="62"/>
    </location>
</feature>
<evidence type="ECO:0000256" key="3">
    <source>
        <dbReference type="ARBA" id="ARBA00023163"/>
    </source>
</evidence>
<keyword evidence="2 5" id="KW-0238">DNA-binding</keyword>
<evidence type="ECO:0000256" key="1">
    <source>
        <dbReference type="ARBA" id="ARBA00023015"/>
    </source>
</evidence>
<name>A0AAE9YPD7_9GAMM</name>
<protein>
    <submittedName>
        <fullName evidence="5">LacI family DNA-binding transcriptional regulator</fullName>
    </submittedName>
</protein>
<dbReference type="Pfam" id="PF13377">
    <property type="entry name" value="Peripla_BP_3"/>
    <property type="match status" value="1"/>
</dbReference>
<keyword evidence="6" id="KW-1185">Reference proteome</keyword>
<dbReference type="GO" id="GO:0000976">
    <property type="term" value="F:transcription cis-regulatory region binding"/>
    <property type="evidence" value="ECO:0007669"/>
    <property type="project" value="TreeGrafter"/>
</dbReference>
<dbReference type="SUPFAM" id="SSF47413">
    <property type="entry name" value="lambda repressor-like DNA-binding domains"/>
    <property type="match status" value="1"/>
</dbReference>
<evidence type="ECO:0000259" key="4">
    <source>
        <dbReference type="PROSITE" id="PS50932"/>
    </source>
</evidence>
<evidence type="ECO:0000256" key="2">
    <source>
        <dbReference type="ARBA" id="ARBA00023125"/>
    </source>
</evidence>
<gene>
    <name evidence="5" type="ORF">SG35_025560</name>
</gene>
<dbReference type="PANTHER" id="PTHR30146:SF138">
    <property type="entry name" value="TRANSCRIPTIONAL REGULATORY PROTEIN"/>
    <property type="match status" value="1"/>
</dbReference>
<proteinExistence type="predicted"/>
<dbReference type="Gene3D" id="3.40.50.2300">
    <property type="match status" value="2"/>
</dbReference>
<dbReference type="CDD" id="cd06279">
    <property type="entry name" value="PBP1_LacI-like"/>
    <property type="match status" value="1"/>
</dbReference>
<dbReference type="PANTHER" id="PTHR30146">
    <property type="entry name" value="LACI-RELATED TRANSCRIPTIONAL REPRESSOR"/>
    <property type="match status" value="1"/>
</dbReference>
<dbReference type="CDD" id="cd01392">
    <property type="entry name" value="HTH_LacI"/>
    <property type="match status" value="1"/>
</dbReference>
<reference evidence="5 6" key="1">
    <citation type="journal article" date="2015" name="Genome Announc.">
        <title>Draft Genome Sequences of Marine Isolates of Thalassomonas viridans and Thalassomonas actiniarum.</title>
        <authorList>
            <person name="Olonade I."/>
            <person name="van Zyl L.J."/>
            <person name="Trindade M."/>
        </authorList>
    </citation>
    <scope>NUCLEOTIDE SEQUENCE [LARGE SCALE GENOMIC DNA]</scope>
    <source>
        <strain evidence="5 6">A5K-106</strain>
    </source>
</reference>
<keyword evidence="1" id="KW-0805">Transcription regulation</keyword>
<dbReference type="PROSITE" id="PS50932">
    <property type="entry name" value="HTH_LACI_2"/>
    <property type="match status" value="1"/>
</dbReference>
<sequence length="343" mass="37569">MKKSNGLTLKKVADILGVSNATVSNAFNRPDQLSEKRRKEILAACHELGYSGPNQAARLLRKGSSNIVALVLPDSLEYMVSDPVANQFMRGVTSVLEKNNLNLLLYSGQSQSIQSVVDFVDGFICYGAPRNPKLIPQLKTSGKKIVTVDFDIEGMASVNIDNEQAAYQIADQAIRLEQDNVAVLGLRLVDSEQICRVYDKELLDCNSSISHRRLDGYSKALSEKGINLGGDRIWNIPESNIKLASLAAREALSCQPLPNVLLCMSDLIALAAIREATAMGLKIPEDIRIVGFDGIEESLRSTPKLTTIHQYSDLKGETAAKLFIDNDNHNEVLGYELQMGDSC</sequence>
<accession>A0AAE9YPD7</accession>
<dbReference type="InterPro" id="IPR000843">
    <property type="entry name" value="HTH_LacI"/>
</dbReference>
<dbReference type="SMART" id="SM00354">
    <property type="entry name" value="HTH_LACI"/>
    <property type="match status" value="1"/>
</dbReference>
<dbReference type="InterPro" id="IPR010982">
    <property type="entry name" value="Lambda_DNA-bd_dom_sf"/>
</dbReference>
<dbReference type="KEGG" id="tact:SG35_025560"/>
<dbReference type="AlphaFoldDB" id="A0AAE9YPD7"/>
<dbReference type="InterPro" id="IPR046335">
    <property type="entry name" value="LacI/GalR-like_sensor"/>
</dbReference>
<dbReference type="Proteomes" id="UP000032568">
    <property type="component" value="Chromosome"/>
</dbReference>
<evidence type="ECO:0000313" key="6">
    <source>
        <dbReference type="Proteomes" id="UP000032568"/>
    </source>
</evidence>
<organism evidence="5 6">
    <name type="scientific">Thalassomonas actiniarum</name>
    <dbReference type="NCBI Taxonomy" id="485447"/>
    <lineage>
        <taxon>Bacteria</taxon>
        <taxon>Pseudomonadati</taxon>
        <taxon>Pseudomonadota</taxon>
        <taxon>Gammaproteobacteria</taxon>
        <taxon>Alteromonadales</taxon>
        <taxon>Colwelliaceae</taxon>
        <taxon>Thalassomonas</taxon>
    </lineage>
</organism>